<feature type="region of interest" description="Disordered" evidence="1">
    <location>
        <begin position="1"/>
        <end position="44"/>
    </location>
</feature>
<evidence type="ECO:0000313" key="4">
    <source>
        <dbReference type="Proteomes" id="UP000184383"/>
    </source>
</evidence>
<proteinExistence type="predicted"/>
<evidence type="ECO:0000256" key="2">
    <source>
        <dbReference type="SAM" id="Phobius"/>
    </source>
</evidence>
<keyword evidence="2" id="KW-0472">Membrane</keyword>
<dbReference type="GeneID" id="63749481"/>
<reference evidence="4" key="1">
    <citation type="journal article" date="2017" name="Genome Biol.">
        <title>Comparative genomics reveals high biological diversity and specific adaptations in the industrially and medically important fungal genus Aspergillus.</title>
        <authorList>
            <person name="de Vries R.P."/>
            <person name="Riley R."/>
            <person name="Wiebenga A."/>
            <person name="Aguilar-Osorio G."/>
            <person name="Amillis S."/>
            <person name="Uchima C.A."/>
            <person name="Anderluh G."/>
            <person name="Asadollahi M."/>
            <person name="Askin M."/>
            <person name="Barry K."/>
            <person name="Battaglia E."/>
            <person name="Bayram O."/>
            <person name="Benocci T."/>
            <person name="Braus-Stromeyer S.A."/>
            <person name="Caldana C."/>
            <person name="Canovas D."/>
            <person name="Cerqueira G.C."/>
            <person name="Chen F."/>
            <person name="Chen W."/>
            <person name="Choi C."/>
            <person name="Clum A."/>
            <person name="Dos Santos R.A."/>
            <person name="Damasio A.R."/>
            <person name="Diallinas G."/>
            <person name="Emri T."/>
            <person name="Fekete E."/>
            <person name="Flipphi M."/>
            <person name="Freyberg S."/>
            <person name="Gallo A."/>
            <person name="Gournas C."/>
            <person name="Habgood R."/>
            <person name="Hainaut M."/>
            <person name="Harispe M.L."/>
            <person name="Henrissat B."/>
            <person name="Hilden K.S."/>
            <person name="Hope R."/>
            <person name="Hossain A."/>
            <person name="Karabika E."/>
            <person name="Karaffa L."/>
            <person name="Karanyi Z."/>
            <person name="Krasevec N."/>
            <person name="Kuo A."/>
            <person name="Kusch H."/>
            <person name="LaButti K."/>
            <person name="Lagendijk E.L."/>
            <person name="Lapidus A."/>
            <person name="Levasseur A."/>
            <person name="Lindquist E."/>
            <person name="Lipzen A."/>
            <person name="Logrieco A.F."/>
            <person name="MacCabe A."/>
            <person name="Maekelae M.R."/>
            <person name="Malavazi I."/>
            <person name="Melin P."/>
            <person name="Meyer V."/>
            <person name="Mielnichuk N."/>
            <person name="Miskei M."/>
            <person name="Molnar A.P."/>
            <person name="Mule G."/>
            <person name="Ngan C.Y."/>
            <person name="Orejas M."/>
            <person name="Orosz E."/>
            <person name="Ouedraogo J.P."/>
            <person name="Overkamp K.M."/>
            <person name="Park H.-S."/>
            <person name="Perrone G."/>
            <person name="Piumi F."/>
            <person name="Punt P.J."/>
            <person name="Ram A.F."/>
            <person name="Ramon A."/>
            <person name="Rauscher S."/>
            <person name="Record E."/>
            <person name="Riano-Pachon D.M."/>
            <person name="Robert V."/>
            <person name="Roehrig J."/>
            <person name="Ruller R."/>
            <person name="Salamov A."/>
            <person name="Salih N.S."/>
            <person name="Samson R.A."/>
            <person name="Sandor E."/>
            <person name="Sanguinetti M."/>
            <person name="Schuetze T."/>
            <person name="Sepcic K."/>
            <person name="Shelest E."/>
            <person name="Sherlock G."/>
            <person name="Sophianopoulou V."/>
            <person name="Squina F.M."/>
            <person name="Sun H."/>
            <person name="Susca A."/>
            <person name="Todd R.B."/>
            <person name="Tsang A."/>
            <person name="Unkles S.E."/>
            <person name="van de Wiele N."/>
            <person name="van Rossen-Uffink D."/>
            <person name="Oliveira J.V."/>
            <person name="Vesth T.C."/>
            <person name="Visser J."/>
            <person name="Yu J.-H."/>
            <person name="Zhou M."/>
            <person name="Andersen M.R."/>
            <person name="Archer D.B."/>
            <person name="Baker S.E."/>
            <person name="Benoit I."/>
            <person name="Brakhage A.A."/>
            <person name="Braus G.H."/>
            <person name="Fischer R."/>
            <person name="Frisvad J.C."/>
            <person name="Goldman G.H."/>
            <person name="Houbraken J."/>
            <person name="Oakley B."/>
            <person name="Pocsi I."/>
            <person name="Scazzocchio C."/>
            <person name="Seiboth B."/>
            <person name="vanKuyk P.A."/>
            <person name="Wortman J."/>
            <person name="Dyer P.S."/>
            <person name="Grigoriev I.V."/>
        </authorList>
    </citation>
    <scope>NUCLEOTIDE SEQUENCE [LARGE SCALE GENOMIC DNA]</scope>
    <source>
        <strain evidence="4">DTO 134E9</strain>
    </source>
</reference>
<organism evidence="3 4">
    <name type="scientific">Aspergillus wentii DTO 134E9</name>
    <dbReference type="NCBI Taxonomy" id="1073089"/>
    <lineage>
        <taxon>Eukaryota</taxon>
        <taxon>Fungi</taxon>
        <taxon>Dikarya</taxon>
        <taxon>Ascomycota</taxon>
        <taxon>Pezizomycotina</taxon>
        <taxon>Eurotiomycetes</taxon>
        <taxon>Eurotiomycetidae</taxon>
        <taxon>Eurotiales</taxon>
        <taxon>Aspergillaceae</taxon>
        <taxon>Aspergillus</taxon>
        <taxon>Aspergillus subgen. Cremei</taxon>
    </lineage>
</organism>
<keyword evidence="4" id="KW-1185">Reference proteome</keyword>
<sequence length="194" mass="22915">MIQLEGGGSEIRDAAETDGSITPRGTVKGRRRKRKREKREEKRENKKRDEDQELWCFFARRWASNTCCPACWVNFVSFWIAYRFSCQIFMAFYCFFSSSFSLLLAEHYFLLRLSFPLPLLLCRCFTANASRPLKRLSAPHGREIIWTPTWPFARGLFFIPPRYELITIWTFILSIEIAAIGFRAQFYILIMSFC</sequence>
<evidence type="ECO:0000313" key="3">
    <source>
        <dbReference type="EMBL" id="OJJ38408.1"/>
    </source>
</evidence>
<dbReference type="Proteomes" id="UP000184383">
    <property type="component" value="Unassembled WGS sequence"/>
</dbReference>
<dbReference type="EMBL" id="KV878210">
    <property type="protein sequence ID" value="OJJ38408.1"/>
    <property type="molecule type" value="Genomic_DNA"/>
</dbReference>
<keyword evidence="2" id="KW-0812">Transmembrane</keyword>
<feature type="transmembrane region" description="Helical" evidence="2">
    <location>
        <begin position="166"/>
        <end position="190"/>
    </location>
</feature>
<dbReference type="RefSeq" id="XP_040692084.1">
    <property type="nucleotide sequence ID" value="XM_040833633.1"/>
</dbReference>
<dbReference type="VEuPathDB" id="FungiDB:ASPWEDRAFT_322285"/>
<protein>
    <submittedName>
        <fullName evidence="3">Uncharacterized protein</fullName>
    </submittedName>
</protein>
<dbReference type="AlphaFoldDB" id="A0A1L9RU61"/>
<feature type="compositionally biased region" description="Basic residues" evidence="1">
    <location>
        <begin position="27"/>
        <end position="37"/>
    </location>
</feature>
<accession>A0A1L9RU61</accession>
<gene>
    <name evidence="3" type="ORF">ASPWEDRAFT_322285</name>
</gene>
<keyword evidence="2" id="KW-1133">Transmembrane helix</keyword>
<evidence type="ECO:0000256" key="1">
    <source>
        <dbReference type="SAM" id="MobiDB-lite"/>
    </source>
</evidence>
<feature type="transmembrane region" description="Helical" evidence="2">
    <location>
        <begin position="88"/>
        <end position="110"/>
    </location>
</feature>
<name>A0A1L9RU61_ASPWE</name>